<feature type="compositionally biased region" description="Basic and acidic residues" evidence="5">
    <location>
        <begin position="1"/>
        <end position="10"/>
    </location>
</feature>
<feature type="region of interest" description="Disordered" evidence="5">
    <location>
        <begin position="314"/>
        <end position="335"/>
    </location>
</feature>
<feature type="repeat" description="Solcar" evidence="4">
    <location>
        <begin position="608"/>
        <end position="696"/>
    </location>
</feature>
<evidence type="ECO:0000256" key="4">
    <source>
        <dbReference type="PROSITE-ProRule" id="PRU00282"/>
    </source>
</evidence>
<evidence type="ECO:0000256" key="1">
    <source>
        <dbReference type="ARBA" id="ARBA00004141"/>
    </source>
</evidence>
<feature type="compositionally biased region" description="Polar residues" evidence="5">
    <location>
        <begin position="19"/>
        <end position="29"/>
    </location>
</feature>
<dbReference type="Pfam" id="PF00153">
    <property type="entry name" value="Mito_carr"/>
    <property type="match status" value="2"/>
</dbReference>
<dbReference type="SUPFAM" id="SSF103506">
    <property type="entry name" value="Mitochondrial carrier"/>
    <property type="match status" value="1"/>
</dbReference>
<gene>
    <name evidence="7" type="ORF">COCNU_01G002580</name>
</gene>
<evidence type="ECO:0000256" key="2">
    <source>
        <dbReference type="ARBA" id="ARBA00022692"/>
    </source>
</evidence>
<keyword evidence="2 4" id="KW-0812">Transmembrane</keyword>
<reference evidence="7" key="2">
    <citation type="submission" date="2019-07" db="EMBL/GenBank/DDBJ databases">
        <authorList>
            <person name="Yang Y."/>
            <person name="Bocs S."/>
            <person name="Baudouin L."/>
        </authorList>
    </citation>
    <scope>NUCLEOTIDE SEQUENCE</scope>
    <source>
        <tissue evidence="7">Spear leaf of Hainan Tall coconut</tissue>
    </source>
</reference>
<sequence length="817" mass="91705">MTPGRNERKGGNAGKVSQKAPSETRTSTALKPDTKIAKKDPNQSLAKIKESEGYPKVQVKPENKNEDYKNKEKYVANRKENGKTQGKDQEDQNDEEKLGGLIFMCNGKTKPDCFRYMVMGYPPNQQELVKSIKLGLKLFLYDFDLKLLYGIYKASSAGGMKLEPSAFNGSFPAQVRFEVHMDCMPLPESVFKKAIKDNYEGNKNKFKIQLTVQQVKKLTVLFRPSPKLQPDMEVHACIPHPAPVSAPPRTTRLSAEAPLHLHRGTLAKGPYGLDKASSYYNAPHYKETPPSVSIVHDPLYRTEEHQEYGLKQDLPMPAPASVSNLSHGTQDAAPPRSYMPTVEASLHPYSETLARGPYAFDEARRYYMPPSHLQTSSVPSDFVRHDALSLTEEYRIYDPMRELPSHLQTSSARRDFVQHDPLSLTEDEYQKYGLKREPQNRDPNHPSETVPYQSSRVLYQNPLDHQIDCFQTRVDETEYKLLTVAEAPVSKPASHLTHLYGVSNRGEVEYRERIIEPERLHSTHAADAFSNYNQRYQQHLDSRAEDQSLPVSSRYSFAGLLLHTYQSLSLLAEVATMLVTFSLILYCNCLMGQSGLMESEGKQRSDVSYALYHFSTSGAAVAVATTVTHPLDVLKVRLQMQLAGQRGNLVGMGELSAQIIKSEGPRALYLGLGPALTRSFLYGGLRLGLYEPCKYICDYMFGSTNFLVKIASGAFSGAIATALTNPTEVLKVRLQMNSNARRGPIREMHKILSEEGIRALWRGVGPAMARAGCLTASQMATYDESKQALLKWTPLEEGFHLHLMYREFLVILCCLDL</sequence>
<feature type="region of interest" description="Disordered" evidence="5">
    <location>
        <begin position="1"/>
        <end position="71"/>
    </location>
</feature>
<evidence type="ECO:0000256" key="3">
    <source>
        <dbReference type="ARBA" id="ARBA00023136"/>
    </source>
</evidence>
<dbReference type="InterPro" id="IPR023395">
    <property type="entry name" value="MCP_dom_sf"/>
</dbReference>
<organism evidence="7 8">
    <name type="scientific">Cocos nucifera</name>
    <name type="common">Coconut palm</name>
    <dbReference type="NCBI Taxonomy" id="13894"/>
    <lineage>
        <taxon>Eukaryota</taxon>
        <taxon>Viridiplantae</taxon>
        <taxon>Streptophyta</taxon>
        <taxon>Embryophyta</taxon>
        <taxon>Tracheophyta</taxon>
        <taxon>Spermatophyta</taxon>
        <taxon>Magnoliopsida</taxon>
        <taxon>Liliopsida</taxon>
        <taxon>Arecaceae</taxon>
        <taxon>Arecoideae</taxon>
        <taxon>Cocoseae</taxon>
        <taxon>Attaleinae</taxon>
        <taxon>Cocos</taxon>
    </lineage>
</organism>
<dbReference type="SMART" id="SM00767">
    <property type="entry name" value="DCD"/>
    <property type="match status" value="1"/>
</dbReference>
<dbReference type="AlphaFoldDB" id="A0A8K0HTN4"/>
<feature type="region of interest" description="Disordered" evidence="5">
    <location>
        <begin position="76"/>
        <end position="95"/>
    </location>
</feature>
<dbReference type="PANTHER" id="PTHR46444:SF3">
    <property type="entry name" value="DCD (DEVELOPMENT AND CELL DEATH) DOMAIN PROTEIN"/>
    <property type="match status" value="1"/>
</dbReference>
<comment type="subcellular location">
    <subcellularLocation>
        <location evidence="1">Membrane</location>
        <topology evidence="1">Multi-pass membrane protein</topology>
    </subcellularLocation>
</comment>
<evidence type="ECO:0000313" key="7">
    <source>
        <dbReference type="EMBL" id="KAG1326324.1"/>
    </source>
</evidence>
<keyword evidence="8" id="KW-1185">Reference proteome</keyword>
<dbReference type="OrthoDB" id="769725at2759"/>
<feature type="repeat" description="Solcar" evidence="4">
    <location>
        <begin position="704"/>
        <end position="788"/>
    </location>
</feature>
<reference evidence="7" key="1">
    <citation type="journal article" date="2017" name="Gigascience">
        <title>The genome draft of coconut (Cocos nucifera).</title>
        <authorList>
            <person name="Xiao Y."/>
            <person name="Xu P."/>
            <person name="Fan H."/>
            <person name="Baudouin L."/>
            <person name="Xia W."/>
            <person name="Bocs S."/>
            <person name="Xu J."/>
            <person name="Li Q."/>
            <person name="Guo A."/>
            <person name="Zhou L."/>
            <person name="Li J."/>
            <person name="Wu Y."/>
            <person name="Ma Z."/>
            <person name="Armero A."/>
            <person name="Issali A.E."/>
            <person name="Liu N."/>
            <person name="Peng M."/>
            <person name="Yang Y."/>
        </authorList>
    </citation>
    <scope>NUCLEOTIDE SEQUENCE</scope>
    <source>
        <tissue evidence="7">Spear leaf of Hainan Tall coconut</tissue>
    </source>
</reference>
<comment type="caution">
    <text evidence="7">The sequence shown here is derived from an EMBL/GenBank/DDBJ whole genome shotgun (WGS) entry which is preliminary data.</text>
</comment>
<accession>A0A8K0HTN4</accession>
<keyword evidence="3 4" id="KW-0472">Membrane</keyword>
<dbReference type="PROSITE" id="PS51222">
    <property type="entry name" value="DCD"/>
    <property type="match status" value="1"/>
</dbReference>
<dbReference type="GO" id="GO:0016020">
    <property type="term" value="C:membrane"/>
    <property type="evidence" value="ECO:0007669"/>
    <property type="project" value="UniProtKB-SubCell"/>
</dbReference>
<dbReference type="Gene3D" id="1.50.40.10">
    <property type="entry name" value="Mitochondrial carrier domain"/>
    <property type="match status" value="1"/>
</dbReference>
<feature type="compositionally biased region" description="Basic and acidic residues" evidence="5">
    <location>
        <begin position="32"/>
        <end position="71"/>
    </location>
</feature>
<dbReference type="Proteomes" id="UP000797356">
    <property type="component" value="Chromosome 1"/>
</dbReference>
<feature type="domain" description="DCD" evidence="6">
    <location>
        <begin position="96"/>
        <end position="224"/>
    </location>
</feature>
<dbReference type="InterPro" id="IPR018108">
    <property type="entry name" value="MCP_transmembrane"/>
</dbReference>
<dbReference type="Pfam" id="PF10539">
    <property type="entry name" value="Dev_Cell_Death"/>
    <property type="match status" value="1"/>
</dbReference>
<dbReference type="PANTHER" id="PTHR46444">
    <property type="entry name" value="DCD (DEVELOPMENT AND CELL DEATH) DOMAIN PROTEIN-RELATED"/>
    <property type="match status" value="1"/>
</dbReference>
<protein>
    <recommendedName>
        <fullName evidence="6">DCD domain-containing protein</fullName>
    </recommendedName>
</protein>
<dbReference type="EMBL" id="CM017872">
    <property type="protein sequence ID" value="KAG1326324.1"/>
    <property type="molecule type" value="Genomic_DNA"/>
</dbReference>
<dbReference type="PROSITE" id="PS50920">
    <property type="entry name" value="SOLCAR"/>
    <property type="match status" value="2"/>
</dbReference>
<evidence type="ECO:0000259" key="6">
    <source>
        <dbReference type="PROSITE" id="PS51222"/>
    </source>
</evidence>
<evidence type="ECO:0000313" key="8">
    <source>
        <dbReference type="Proteomes" id="UP000797356"/>
    </source>
</evidence>
<proteinExistence type="predicted"/>
<evidence type="ECO:0000256" key="5">
    <source>
        <dbReference type="SAM" id="MobiDB-lite"/>
    </source>
</evidence>
<name>A0A8K0HTN4_COCNU</name>
<dbReference type="InterPro" id="IPR013989">
    <property type="entry name" value="Dev_and_cell_death_domain"/>
</dbReference>